<name>A0A4S2MHJ6_9PEZI</name>
<evidence type="ECO:0000256" key="4">
    <source>
        <dbReference type="ARBA" id="ARBA00023204"/>
    </source>
</evidence>
<keyword evidence="12" id="KW-1185">Reference proteome</keyword>
<evidence type="ECO:0000259" key="9">
    <source>
        <dbReference type="Pfam" id="PF09302"/>
    </source>
</evidence>
<dbReference type="OrthoDB" id="2155935at2759"/>
<evidence type="ECO:0000256" key="5">
    <source>
        <dbReference type="ARBA" id="ARBA00023242"/>
    </source>
</evidence>
<dbReference type="AlphaFoldDB" id="A0A4S2MHJ6"/>
<dbReference type="InterPro" id="IPR038051">
    <property type="entry name" value="XRCC4-like_N_sf"/>
</dbReference>
<evidence type="ECO:0000256" key="8">
    <source>
        <dbReference type="SAM" id="MobiDB-lite"/>
    </source>
</evidence>
<dbReference type="GO" id="GO:0032807">
    <property type="term" value="C:DNA ligase IV complex"/>
    <property type="evidence" value="ECO:0007669"/>
    <property type="project" value="TreeGrafter"/>
</dbReference>
<keyword evidence="4" id="KW-0234">DNA repair</keyword>
<dbReference type="CDD" id="cd22285">
    <property type="entry name" value="HD_XLF_N"/>
    <property type="match status" value="1"/>
</dbReference>
<feature type="domain" description="XLF-like N-terminal" evidence="9">
    <location>
        <begin position="9"/>
        <end position="132"/>
    </location>
</feature>
<proteinExistence type="inferred from homology"/>
<dbReference type="InParanoid" id="A0A4S2MHJ6"/>
<accession>A0A4S2MHJ6</accession>
<keyword evidence="2" id="KW-0227">DNA damage</keyword>
<evidence type="ECO:0000256" key="3">
    <source>
        <dbReference type="ARBA" id="ARBA00023125"/>
    </source>
</evidence>
<dbReference type="InterPro" id="IPR015381">
    <property type="entry name" value="XLF-like_N"/>
</dbReference>
<reference evidence="11 12" key="1">
    <citation type="submission" date="2019-04" db="EMBL/GenBank/DDBJ databases">
        <title>Comparative genomics and transcriptomics to analyze fruiting body development in filamentous ascomycetes.</title>
        <authorList>
            <consortium name="DOE Joint Genome Institute"/>
            <person name="Lutkenhaus R."/>
            <person name="Traeger S."/>
            <person name="Breuer J."/>
            <person name="Kuo A."/>
            <person name="Lipzen A."/>
            <person name="Pangilinan J."/>
            <person name="Dilworth D."/>
            <person name="Sandor L."/>
            <person name="Poggeler S."/>
            <person name="Barry K."/>
            <person name="Grigoriev I.V."/>
            <person name="Nowrousian M."/>
        </authorList>
    </citation>
    <scope>NUCLEOTIDE SEQUENCE [LARGE SCALE GENOMIC DNA]</scope>
    <source>
        <strain evidence="11 12">CBS 389.68</strain>
    </source>
</reference>
<evidence type="ECO:0000256" key="6">
    <source>
        <dbReference type="ARBA" id="ARBA00025747"/>
    </source>
</evidence>
<protein>
    <recommendedName>
        <fullName evidence="7">Non-homologous end-joining factor 1</fullName>
    </recommendedName>
</protein>
<evidence type="ECO:0000313" key="11">
    <source>
        <dbReference type="EMBL" id="TGZ76336.1"/>
    </source>
</evidence>
<feature type="compositionally biased region" description="Pro residues" evidence="8">
    <location>
        <begin position="370"/>
        <end position="384"/>
    </location>
</feature>
<dbReference type="Gene3D" id="2.170.210.10">
    <property type="entry name" value="DNA double-strand break repair and VJ recombination XRCC4, N-terminal"/>
    <property type="match status" value="1"/>
</dbReference>
<dbReference type="InterPro" id="IPR053829">
    <property type="entry name" value="XLF-like_CC"/>
</dbReference>
<feature type="compositionally biased region" description="Basic and acidic residues" evidence="8">
    <location>
        <begin position="480"/>
        <end position="497"/>
    </location>
</feature>
<comment type="subcellular location">
    <subcellularLocation>
        <location evidence="1">Nucleus</location>
    </subcellularLocation>
</comment>
<evidence type="ECO:0000256" key="1">
    <source>
        <dbReference type="ARBA" id="ARBA00004123"/>
    </source>
</evidence>
<dbReference type="InterPro" id="IPR052287">
    <property type="entry name" value="NHEJ_factor"/>
</dbReference>
<dbReference type="PANTHER" id="PTHR32235">
    <property type="entry name" value="NON-HOMOLOGOUS END-JOINING FACTOR 1"/>
    <property type="match status" value="1"/>
</dbReference>
<gene>
    <name evidence="11" type="ORF">EX30DRAFT_375576</name>
</gene>
<dbReference type="GO" id="GO:0045027">
    <property type="term" value="F:DNA end binding"/>
    <property type="evidence" value="ECO:0007669"/>
    <property type="project" value="TreeGrafter"/>
</dbReference>
<keyword evidence="3" id="KW-0238">DNA-binding</keyword>
<dbReference type="EMBL" id="ML220184">
    <property type="protein sequence ID" value="TGZ76336.1"/>
    <property type="molecule type" value="Genomic_DNA"/>
</dbReference>
<dbReference type="Proteomes" id="UP000298138">
    <property type="component" value="Unassembled WGS sequence"/>
</dbReference>
<feature type="region of interest" description="Disordered" evidence="8">
    <location>
        <begin position="265"/>
        <end position="289"/>
    </location>
</feature>
<sequence>MSNRRAPIWQPLRLTNPIRSAPPLLALGSFNASSYDLQLTDLTQVWYEKLSRAQILQRAAVENTSIDPSEAPANLTKLLEYLQQAIASALPDIETDLFTTGGRHAGGADLRLKIKCPLPDGLEELTWTFELQHGTPVDFTNMFVLPMLSRENLLADRVDSLLDKVGEKDAVIERLVDHLEDQKMDPRLVVGHRRKKILEKFNKEDWEEEVRGIGEIRPMKVVEQVFGDGRDINAPLVRPFGEDADKWWTRLDDTPSIHSAMSQFRSTSRSFSGPAAPQTPGVEKHGEETDADEDLDMFTVRMSPPRGHETVKPPKQRTLHRELSPTVDIKMQDDNLDAVTTPQPKPAPSAVSGKRRIGKIGGKVMGSPTWGPPSASPQAPPPQPCIDLTMNDPGEETASEPESALPPPTKPRLGTIGGRRPIGRIGGINNTSMEGESTPVPTTGGRSPTKAGLDISFGTLSPPRPPARFVAIKRSISPVKPKEPSPDMDPDERADLRRKQIAQELEAKRKSLAKKKRKF</sequence>
<evidence type="ECO:0000313" key="12">
    <source>
        <dbReference type="Proteomes" id="UP000298138"/>
    </source>
</evidence>
<evidence type="ECO:0000256" key="7">
    <source>
        <dbReference type="ARBA" id="ARBA00044529"/>
    </source>
</evidence>
<organism evidence="11 12">
    <name type="scientific">Ascodesmis nigricans</name>
    <dbReference type="NCBI Taxonomy" id="341454"/>
    <lineage>
        <taxon>Eukaryota</taxon>
        <taxon>Fungi</taxon>
        <taxon>Dikarya</taxon>
        <taxon>Ascomycota</taxon>
        <taxon>Pezizomycotina</taxon>
        <taxon>Pezizomycetes</taxon>
        <taxon>Pezizales</taxon>
        <taxon>Ascodesmidaceae</taxon>
        <taxon>Ascodesmis</taxon>
    </lineage>
</organism>
<dbReference type="PANTHER" id="PTHR32235:SF1">
    <property type="entry name" value="NON-HOMOLOGOUS END-JOINING FACTOR 1"/>
    <property type="match status" value="1"/>
</dbReference>
<feature type="domain" description="XLF-like coiled-coil region" evidence="10">
    <location>
        <begin position="136"/>
        <end position="185"/>
    </location>
</feature>
<keyword evidence="5" id="KW-0539">Nucleus</keyword>
<comment type="similarity">
    <text evidence="6">Belongs to the XRCC4-XLF family. XLF subfamily.</text>
</comment>
<feature type="compositionally biased region" description="Polar residues" evidence="8">
    <location>
        <begin position="429"/>
        <end position="446"/>
    </location>
</feature>
<dbReference type="GO" id="GO:0006303">
    <property type="term" value="P:double-strand break repair via nonhomologous end joining"/>
    <property type="evidence" value="ECO:0007669"/>
    <property type="project" value="UniProtKB-ARBA"/>
</dbReference>
<evidence type="ECO:0000256" key="2">
    <source>
        <dbReference type="ARBA" id="ARBA00022763"/>
    </source>
</evidence>
<feature type="region of interest" description="Disordered" evidence="8">
    <location>
        <begin position="337"/>
        <end position="497"/>
    </location>
</feature>
<evidence type="ECO:0000259" key="10">
    <source>
        <dbReference type="Pfam" id="PF21928"/>
    </source>
</evidence>
<dbReference type="Pfam" id="PF09302">
    <property type="entry name" value="XLF"/>
    <property type="match status" value="1"/>
</dbReference>
<dbReference type="Pfam" id="PF21928">
    <property type="entry name" value="XLF_CC"/>
    <property type="match status" value="1"/>
</dbReference>